<feature type="compositionally biased region" description="Low complexity" evidence="1">
    <location>
        <begin position="81"/>
        <end position="91"/>
    </location>
</feature>
<feature type="compositionally biased region" description="Polar residues" evidence="1">
    <location>
        <begin position="520"/>
        <end position="530"/>
    </location>
</feature>
<feature type="region of interest" description="Disordered" evidence="1">
    <location>
        <begin position="162"/>
        <end position="188"/>
    </location>
</feature>
<proteinExistence type="predicted"/>
<feature type="compositionally biased region" description="Basic and acidic residues" evidence="1">
    <location>
        <begin position="682"/>
        <end position="691"/>
    </location>
</feature>
<dbReference type="EMBL" id="GBHO01029850">
    <property type="protein sequence ID" value="JAG13754.1"/>
    <property type="molecule type" value="Transcribed_RNA"/>
</dbReference>
<feature type="compositionally biased region" description="Low complexity" evidence="1">
    <location>
        <begin position="19"/>
        <end position="28"/>
    </location>
</feature>
<feature type="compositionally biased region" description="Polar residues" evidence="1">
    <location>
        <begin position="235"/>
        <end position="250"/>
    </location>
</feature>
<feature type="region of interest" description="Disordered" evidence="1">
    <location>
        <begin position="610"/>
        <end position="760"/>
    </location>
</feature>
<feature type="compositionally biased region" description="Basic and acidic residues" evidence="1">
    <location>
        <begin position="508"/>
        <end position="519"/>
    </location>
</feature>
<feature type="region of interest" description="Disordered" evidence="1">
    <location>
        <begin position="200"/>
        <end position="250"/>
    </location>
</feature>
<feature type="region of interest" description="Disordered" evidence="1">
    <location>
        <begin position="1"/>
        <end position="126"/>
    </location>
</feature>
<feature type="compositionally biased region" description="Polar residues" evidence="1">
    <location>
        <begin position="170"/>
        <end position="188"/>
    </location>
</feature>
<evidence type="ECO:0000256" key="1">
    <source>
        <dbReference type="SAM" id="MobiDB-lite"/>
    </source>
</evidence>
<protein>
    <submittedName>
        <fullName evidence="2">Uncharacterized protein</fullName>
    </submittedName>
</protein>
<dbReference type="AlphaFoldDB" id="A0A0A9X191"/>
<gene>
    <name evidence="2" type="ORF">CM83_49614</name>
</gene>
<sequence>APLNVIQTQIRSVAPPTPGSASPGPQSPMTSNVNKGPAPWMTTRQTSKEPLPPWTSRPSLAEEAETQPLAPQATVQQTHLSQQQSQSNSSQITRVIPIQIEGREPPAPSPTAKVQTPPFLGNTPQMYMTPQQQQYMQQQQFLQQQQQQQFLQQQQQQLHQQQQVNQQHQSPTTQPTFVQQGPSPQQLQGRTRIIPIQIEGTSDDNQQQRVQVQSPVGFAQRSNSTDSTDSPRRPLQTQTSWTGNPTQSRSFRVLQKITGSEDEPTGPFPAPPSETFLVNRVLPPQQAASPVGADNSKCWNPNTPPPMYPNPNYWYYPPQSPEEQQQFWEHYNAMCAYMAQMNAAAYRYSPYPMYPYPYLYPSDNEEYSGYSSSDEMTHYGQMFKKQAEMAQAAKQAQVSAEGAINAGPAPPSIIRESSDSSVNSEVTEKGDSSDAVSETDTEVGEDETKMNSLQSIKSVPNINVYNDSDSQTEESEVSEEEDEETDGETDLPHQLSIIFEESEQSDVEGSKRISLHKEQSQSNDSCATLQSNEDDENDNSTDSTVTVRLPLQFKFSRSSNDEEVATVIVGNSEVESGRTTPVASENLIITDIVREDSDPDVTATICLKKFKKPPPETSSVSDSDKPKCITPSVDASYYNFDDHGSTSDSPVDFWRELSDKENDTSKLNHRAQNETPSQTSEDDSKHDESDYHSSSTSIQTVKKGLSGSENLSGSETENHPHDDVKCHSPERQDSSEDDYEDGKEVKNDERAEKESAEEDQFRMWKALSRLNMSLKKTRMLEETVR</sequence>
<reference evidence="2" key="2">
    <citation type="submission" date="2014-07" db="EMBL/GenBank/DDBJ databases">
        <authorList>
            <person name="Hull J."/>
        </authorList>
    </citation>
    <scope>NUCLEOTIDE SEQUENCE</scope>
</reference>
<feature type="compositionally biased region" description="Acidic residues" evidence="1">
    <location>
        <begin position="470"/>
        <end position="489"/>
    </location>
</feature>
<feature type="compositionally biased region" description="Polar residues" evidence="1">
    <location>
        <begin position="200"/>
        <end position="228"/>
    </location>
</feature>
<feature type="compositionally biased region" description="Polar residues" evidence="1">
    <location>
        <begin position="1"/>
        <end position="11"/>
    </location>
</feature>
<feature type="region of interest" description="Disordered" evidence="1">
    <location>
        <begin position="403"/>
        <end position="546"/>
    </location>
</feature>
<feature type="non-terminal residue" evidence="2">
    <location>
        <position position="1"/>
    </location>
</feature>
<name>A0A0A9X191_LYGHE</name>
<feature type="compositionally biased region" description="Polar residues" evidence="1">
    <location>
        <begin position="450"/>
        <end position="466"/>
    </location>
</feature>
<feature type="compositionally biased region" description="Low complexity" evidence="1">
    <location>
        <begin position="704"/>
        <end position="715"/>
    </location>
</feature>
<feature type="compositionally biased region" description="Basic and acidic residues" evidence="1">
    <location>
        <begin position="653"/>
        <end position="666"/>
    </location>
</feature>
<organism evidence="2">
    <name type="scientific">Lygus hesperus</name>
    <name type="common">Western plant bug</name>
    <dbReference type="NCBI Taxonomy" id="30085"/>
    <lineage>
        <taxon>Eukaryota</taxon>
        <taxon>Metazoa</taxon>
        <taxon>Ecdysozoa</taxon>
        <taxon>Arthropoda</taxon>
        <taxon>Hexapoda</taxon>
        <taxon>Insecta</taxon>
        <taxon>Pterygota</taxon>
        <taxon>Neoptera</taxon>
        <taxon>Paraneoptera</taxon>
        <taxon>Hemiptera</taxon>
        <taxon>Heteroptera</taxon>
        <taxon>Panheteroptera</taxon>
        <taxon>Cimicomorpha</taxon>
        <taxon>Miridae</taxon>
        <taxon>Mirini</taxon>
        <taxon>Lygus</taxon>
    </lineage>
</organism>
<evidence type="ECO:0000313" key="2">
    <source>
        <dbReference type="EMBL" id="JAG13754.1"/>
    </source>
</evidence>
<accession>A0A0A9X191</accession>
<feature type="compositionally biased region" description="Basic and acidic residues" evidence="1">
    <location>
        <begin position="742"/>
        <end position="760"/>
    </location>
</feature>
<reference evidence="2" key="1">
    <citation type="journal article" date="2014" name="PLoS ONE">
        <title>Transcriptome-Based Identification of ABC Transporters in the Western Tarnished Plant Bug Lygus hesperus.</title>
        <authorList>
            <person name="Hull J.J."/>
            <person name="Chaney K."/>
            <person name="Geib S.M."/>
            <person name="Fabrick J.A."/>
            <person name="Brent C.S."/>
            <person name="Walsh D."/>
            <person name="Lavine L.C."/>
        </authorList>
    </citation>
    <scope>NUCLEOTIDE SEQUENCE</scope>
</reference>
<feature type="compositionally biased region" description="Basic and acidic residues" evidence="1">
    <location>
        <begin position="716"/>
        <end position="734"/>
    </location>
</feature>